<dbReference type="PROSITE" id="PS51733">
    <property type="entry name" value="BPL_LPL_CATALYTIC"/>
    <property type="match status" value="1"/>
</dbReference>
<feature type="site" description="Lowers pKa of active site Cys" evidence="5 9">
    <location>
        <position position="139"/>
    </location>
</feature>
<comment type="caution">
    <text evidence="11">The sequence shown here is derived from an EMBL/GenBank/DDBJ whole genome shotgun (WGS) entry which is preliminary data.</text>
</comment>
<keyword evidence="12" id="KW-1185">Reference proteome</keyword>
<feature type="active site" description="Acyl-thioester intermediate" evidence="5 7">
    <location>
        <position position="174"/>
    </location>
</feature>
<evidence type="ECO:0000256" key="3">
    <source>
        <dbReference type="ARBA" id="ARBA00023315"/>
    </source>
</evidence>
<dbReference type="UniPathway" id="UPA00538">
    <property type="reaction ID" value="UER00592"/>
</dbReference>
<dbReference type="InterPro" id="IPR020605">
    <property type="entry name" value="Octanoyltransferase_CS"/>
</dbReference>
<gene>
    <name evidence="5" type="primary">lipB</name>
    <name evidence="11" type="ORF">Gocc_2290</name>
</gene>
<name>A0A7M2YVN1_9ACTN</name>
<evidence type="ECO:0000256" key="1">
    <source>
        <dbReference type="ARBA" id="ARBA00004821"/>
    </source>
</evidence>
<evidence type="ECO:0000313" key="11">
    <source>
        <dbReference type="EMBL" id="RDI74193.1"/>
    </source>
</evidence>
<comment type="similarity">
    <text evidence="5 6">Belongs to the LipB family.</text>
</comment>
<comment type="pathway">
    <text evidence="1 5 6">Protein modification; protein lipoylation via endogenous pathway; protein N(6)-(lipoyl)lysine from octanoyl-[acyl-carrier-protein]: step 1/2.</text>
</comment>
<sequence length="236" mass="25506">MTGAYLLDAGLVPYAEALDLQRSLAAAVSQRAIPDTVILLEHPPVVTAGRRTDEATELHIPDGTPVDVVETDRGGKSTYHAPGQLVCYPILDLNRHGKDVKKYVRDLEEALLKTLAAFSLEGERIEGLTGVWMTKPPRKIASIGVHVSRWVTTHGYALNVDLDPAPFTEWITACGLEDAQFTTMSRELGRTVSVAEVKPAAVGTLGEVFGLTFETLPADDGAGLWSQPVHEKLAAR</sequence>
<evidence type="ECO:0000256" key="5">
    <source>
        <dbReference type="HAMAP-Rule" id="MF_00013"/>
    </source>
</evidence>
<keyword evidence="2 5" id="KW-0808">Transferase</keyword>
<dbReference type="PANTHER" id="PTHR10993">
    <property type="entry name" value="OCTANOYLTRANSFERASE"/>
    <property type="match status" value="1"/>
</dbReference>
<dbReference type="CDD" id="cd16444">
    <property type="entry name" value="LipB"/>
    <property type="match status" value="1"/>
</dbReference>
<dbReference type="InterPro" id="IPR000544">
    <property type="entry name" value="Octanoyltransferase"/>
</dbReference>
<dbReference type="GO" id="GO:0005737">
    <property type="term" value="C:cytoplasm"/>
    <property type="evidence" value="ECO:0007669"/>
    <property type="project" value="UniProtKB-SubCell"/>
</dbReference>
<feature type="binding site" evidence="5 8">
    <location>
        <begin position="155"/>
        <end position="157"/>
    </location>
    <ligand>
        <name>substrate</name>
    </ligand>
</feature>
<comment type="miscellaneous">
    <text evidence="5">In the reaction, the free carboxyl group of octanoic acid is attached via an amide linkage to the epsilon-amino group of a specific lysine residue of lipoyl domains of lipoate-dependent enzymes.</text>
</comment>
<comment type="catalytic activity">
    <reaction evidence="5 6">
        <text>octanoyl-[ACP] + L-lysyl-[protein] = N(6)-octanoyl-L-lysyl-[protein] + holo-[ACP] + H(+)</text>
        <dbReference type="Rhea" id="RHEA:17665"/>
        <dbReference type="Rhea" id="RHEA-COMP:9636"/>
        <dbReference type="Rhea" id="RHEA-COMP:9685"/>
        <dbReference type="Rhea" id="RHEA-COMP:9752"/>
        <dbReference type="Rhea" id="RHEA-COMP:9928"/>
        <dbReference type="ChEBI" id="CHEBI:15378"/>
        <dbReference type="ChEBI" id="CHEBI:29969"/>
        <dbReference type="ChEBI" id="CHEBI:64479"/>
        <dbReference type="ChEBI" id="CHEBI:78463"/>
        <dbReference type="ChEBI" id="CHEBI:78809"/>
        <dbReference type="EC" id="2.3.1.181"/>
    </reaction>
</comment>
<dbReference type="SUPFAM" id="SSF55681">
    <property type="entry name" value="Class II aaRS and biotin synthetases"/>
    <property type="match status" value="1"/>
</dbReference>
<comment type="function">
    <text evidence="4 5 6">Catalyzes the transfer of endogenously produced octanoic acid from octanoyl-acyl-carrier-protein onto the lipoyl domains of lipoate-dependent enzymes. Lipoyl-ACP can also act as a substrate although octanoyl-ACP is likely to be the physiological substrate.</text>
</comment>
<dbReference type="PIRSF" id="PIRSF016262">
    <property type="entry name" value="LPLase"/>
    <property type="match status" value="1"/>
</dbReference>
<feature type="domain" description="BPL/LPL catalytic" evidence="10">
    <location>
        <begin position="31"/>
        <end position="213"/>
    </location>
</feature>
<accession>A0A7M2YVN1</accession>
<dbReference type="GO" id="GO:0009249">
    <property type="term" value="P:protein lipoylation"/>
    <property type="evidence" value="ECO:0007669"/>
    <property type="project" value="InterPro"/>
</dbReference>
<dbReference type="EMBL" id="QQZY01000005">
    <property type="protein sequence ID" value="RDI74193.1"/>
    <property type="molecule type" value="Genomic_DNA"/>
</dbReference>
<dbReference type="InterPro" id="IPR004143">
    <property type="entry name" value="BPL_LPL_catalytic"/>
</dbReference>
<dbReference type="PANTHER" id="PTHR10993:SF7">
    <property type="entry name" value="LIPOYLTRANSFERASE 2, MITOCHONDRIAL-RELATED"/>
    <property type="match status" value="1"/>
</dbReference>
<evidence type="ECO:0000256" key="2">
    <source>
        <dbReference type="ARBA" id="ARBA00022679"/>
    </source>
</evidence>
<dbReference type="AlphaFoldDB" id="A0A7M2YVN1"/>
<evidence type="ECO:0000256" key="6">
    <source>
        <dbReference type="PIRNR" id="PIRNR016262"/>
    </source>
</evidence>
<dbReference type="HAMAP" id="MF_00013">
    <property type="entry name" value="LipB"/>
    <property type="match status" value="1"/>
</dbReference>
<dbReference type="NCBIfam" id="TIGR00214">
    <property type="entry name" value="lipB"/>
    <property type="match status" value="1"/>
</dbReference>
<comment type="subcellular location">
    <subcellularLocation>
        <location evidence="5">Cytoplasm</location>
    </subcellularLocation>
</comment>
<dbReference type="PROSITE" id="PS01313">
    <property type="entry name" value="LIPB"/>
    <property type="match status" value="1"/>
</dbReference>
<evidence type="ECO:0000256" key="9">
    <source>
        <dbReference type="PIRSR" id="PIRSR016262-3"/>
    </source>
</evidence>
<keyword evidence="5" id="KW-0963">Cytoplasm</keyword>
<reference evidence="11 12" key="1">
    <citation type="submission" date="2018-07" db="EMBL/GenBank/DDBJ databases">
        <title>High-quality-draft genome sequence of Gaiella occulta.</title>
        <authorList>
            <person name="Severino R."/>
            <person name="Froufe H.J.C."/>
            <person name="Rainey F.A."/>
            <person name="Barroso C."/>
            <person name="Albuquerque L."/>
            <person name="Lobo-Da-Cunha A."/>
            <person name="Da Costa M.S."/>
            <person name="Egas C."/>
        </authorList>
    </citation>
    <scope>NUCLEOTIDE SEQUENCE [LARGE SCALE GENOMIC DNA]</scope>
    <source>
        <strain evidence="11 12">F2-233</strain>
    </source>
</reference>
<keyword evidence="3 5" id="KW-0012">Acyltransferase</keyword>
<dbReference type="NCBIfam" id="NF010925">
    <property type="entry name" value="PRK14345.1"/>
    <property type="match status" value="1"/>
</dbReference>
<feature type="binding site" evidence="5 8">
    <location>
        <begin position="142"/>
        <end position="144"/>
    </location>
    <ligand>
        <name>substrate</name>
    </ligand>
</feature>
<dbReference type="GO" id="GO:0033819">
    <property type="term" value="F:lipoyl(octanoyl) transferase activity"/>
    <property type="evidence" value="ECO:0007669"/>
    <property type="project" value="UniProtKB-EC"/>
</dbReference>
<dbReference type="Proteomes" id="UP000254134">
    <property type="component" value="Unassembled WGS sequence"/>
</dbReference>
<protein>
    <recommendedName>
        <fullName evidence="5 6">Octanoyltransferase</fullName>
        <ecNumber evidence="5 6">2.3.1.181</ecNumber>
    </recommendedName>
    <alternativeName>
        <fullName evidence="5">Lipoate-protein ligase B</fullName>
    </alternativeName>
    <alternativeName>
        <fullName evidence="5">Lipoyl/octanoyl transferase</fullName>
    </alternativeName>
    <alternativeName>
        <fullName evidence="5">Octanoyl-[acyl-carrier-protein]-protein N-octanoyltransferase</fullName>
    </alternativeName>
</protein>
<dbReference type="EC" id="2.3.1.181" evidence="5 6"/>
<evidence type="ECO:0000256" key="7">
    <source>
        <dbReference type="PIRSR" id="PIRSR016262-1"/>
    </source>
</evidence>
<proteinExistence type="inferred from homology"/>
<evidence type="ECO:0000256" key="8">
    <source>
        <dbReference type="PIRSR" id="PIRSR016262-2"/>
    </source>
</evidence>
<evidence type="ECO:0000313" key="12">
    <source>
        <dbReference type="Proteomes" id="UP000254134"/>
    </source>
</evidence>
<dbReference type="InterPro" id="IPR045864">
    <property type="entry name" value="aa-tRNA-synth_II/BPL/LPL"/>
</dbReference>
<feature type="binding site" evidence="5 8">
    <location>
        <begin position="73"/>
        <end position="80"/>
    </location>
    <ligand>
        <name>substrate</name>
    </ligand>
</feature>
<reference evidence="12" key="2">
    <citation type="journal article" date="2019" name="MicrobiologyOpen">
        <title>High-quality draft genome sequence of Gaiella occulta isolated from a 150 meter deep mineral water borehole and comparison with the genome sequences of other deep-branching lineages of the phylum Actinobacteria.</title>
        <authorList>
            <person name="Severino R."/>
            <person name="Froufe H.J.C."/>
            <person name="Barroso C."/>
            <person name="Albuquerque L."/>
            <person name="Lobo-da-Cunha A."/>
            <person name="da Costa M.S."/>
            <person name="Egas C."/>
        </authorList>
    </citation>
    <scope>NUCLEOTIDE SEQUENCE [LARGE SCALE GENOMIC DNA]</scope>
    <source>
        <strain evidence="12">F2-233</strain>
    </source>
</reference>
<evidence type="ECO:0000259" key="10">
    <source>
        <dbReference type="PROSITE" id="PS51733"/>
    </source>
</evidence>
<dbReference type="Pfam" id="PF21948">
    <property type="entry name" value="LplA-B_cat"/>
    <property type="match status" value="1"/>
</dbReference>
<evidence type="ECO:0000256" key="4">
    <source>
        <dbReference type="ARBA" id="ARBA00024732"/>
    </source>
</evidence>
<organism evidence="11 12">
    <name type="scientific">Gaiella occulta</name>
    <dbReference type="NCBI Taxonomy" id="1002870"/>
    <lineage>
        <taxon>Bacteria</taxon>
        <taxon>Bacillati</taxon>
        <taxon>Actinomycetota</taxon>
        <taxon>Thermoleophilia</taxon>
        <taxon>Gaiellales</taxon>
        <taxon>Gaiellaceae</taxon>
        <taxon>Gaiella</taxon>
    </lineage>
</organism>
<dbReference type="Gene3D" id="3.30.930.10">
    <property type="entry name" value="Bira Bifunctional Protein, Domain 2"/>
    <property type="match status" value="1"/>
</dbReference>